<accession>A0A6C0EEC6</accession>
<protein>
    <submittedName>
        <fullName evidence="2">Uncharacterized protein</fullName>
    </submittedName>
</protein>
<evidence type="ECO:0000256" key="1">
    <source>
        <dbReference type="SAM" id="Phobius"/>
    </source>
</evidence>
<proteinExistence type="predicted"/>
<keyword evidence="1" id="KW-0472">Membrane</keyword>
<reference evidence="2" key="1">
    <citation type="journal article" date="2020" name="Nature">
        <title>Giant virus diversity and host interactions through global metagenomics.</title>
        <authorList>
            <person name="Schulz F."/>
            <person name="Roux S."/>
            <person name="Paez-Espino D."/>
            <person name="Jungbluth S."/>
            <person name="Walsh D.A."/>
            <person name="Denef V.J."/>
            <person name="McMahon K.D."/>
            <person name="Konstantinidis K.T."/>
            <person name="Eloe-Fadrosh E.A."/>
            <person name="Kyrpides N.C."/>
            <person name="Woyke T."/>
        </authorList>
    </citation>
    <scope>NUCLEOTIDE SEQUENCE</scope>
    <source>
        <strain evidence="2">GVMAG-M-3300023179-33</strain>
    </source>
</reference>
<dbReference type="AlphaFoldDB" id="A0A6C0EEC6"/>
<evidence type="ECO:0000313" key="2">
    <source>
        <dbReference type="EMBL" id="QHT27268.1"/>
    </source>
</evidence>
<keyword evidence="1" id="KW-0812">Transmembrane</keyword>
<keyword evidence="1" id="KW-1133">Transmembrane helix</keyword>
<sequence>MNWFFTIYIAILFFILTPSVLLRLPPKGNKYTVALVHAIVFAIIFHFTFKFVWKRSVGIPTNMRMQMPMKQQQVHTQMHQ</sequence>
<dbReference type="EMBL" id="MN739821">
    <property type="protein sequence ID" value="QHT27268.1"/>
    <property type="molecule type" value="Genomic_DNA"/>
</dbReference>
<feature type="transmembrane region" description="Helical" evidence="1">
    <location>
        <begin position="33"/>
        <end position="53"/>
    </location>
</feature>
<organism evidence="2">
    <name type="scientific">viral metagenome</name>
    <dbReference type="NCBI Taxonomy" id="1070528"/>
    <lineage>
        <taxon>unclassified sequences</taxon>
        <taxon>metagenomes</taxon>
        <taxon>organismal metagenomes</taxon>
    </lineage>
</organism>
<name>A0A6C0EEC6_9ZZZZ</name>